<proteinExistence type="predicted"/>
<gene>
    <name evidence="2" type="ORF">Lmac_2983</name>
</gene>
<dbReference type="GO" id="GO:0016747">
    <property type="term" value="F:acyltransferase activity, transferring groups other than amino-acyl groups"/>
    <property type="evidence" value="ECO:0007669"/>
    <property type="project" value="InterPro"/>
</dbReference>
<evidence type="ECO:0000313" key="2">
    <source>
        <dbReference type="EMBL" id="KTD24110.1"/>
    </source>
</evidence>
<sequence length="330" mass="37386">MITIENITAELAESLCRKITADLPEYFGLPEANEHYAQGVKAYANFAAKKNGNYIGLISINFPYPNNANIYWMAVLRAFHRQTIGEQLIDAACEFAKKHEAKTMTVETLSPSEKEENYMKTYQFYQSTGFIPLFNLKPQEYEWDMVYMVKNLESSGSNKTVSIKPLSLADIPTIIDAFQRVSWQKSASLFEGYYQEQQKSERIVWLAYLGEQFTGYITLKWLSQYEPFVSKSIPEIMDLNVLPEFRQSGIGSTLLQVAEEKAASQSDVVGIGVGLYGGADGGYGQAQRLYVKRGYLPDGLGVTYDYQPTVPGQIYSLDDDLILWFTKKLR</sequence>
<reference evidence="2 3" key="1">
    <citation type="submission" date="2015-11" db="EMBL/GenBank/DDBJ databases">
        <title>Genomic analysis of 38 Legionella species identifies large and diverse effector repertoires.</title>
        <authorList>
            <person name="Burstein D."/>
            <person name="Amaro F."/>
            <person name="Zusman T."/>
            <person name="Lifshitz Z."/>
            <person name="Cohen O."/>
            <person name="Gilbert J.A."/>
            <person name="Pupko T."/>
            <person name="Shuman H.A."/>
            <person name="Segal G."/>
        </authorList>
    </citation>
    <scope>NUCLEOTIDE SEQUENCE [LARGE SCALE GENOMIC DNA]</scope>
    <source>
        <strain evidence="2 3">PX-1-G2-E2</strain>
    </source>
</reference>
<dbReference type="PANTHER" id="PTHR43617">
    <property type="entry name" value="L-AMINO ACID N-ACETYLTRANSFERASE"/>
    <property type="match status" value="1"/>
</dbReference>
<evidence type="ECO:0000313" key="3">
    <source>
        <dbReference type="Proteomes" id="UP000054908"/>
    </source>
</evidence>
<dbReference type="InterPro" id="IPR016181">
    <property type="entry name" value="Acyl_CoA_acyltransferase"/>
</dbReference>
<dbReference type="Pfam" id="PF00583">
    <property type="entry name" value="Acetyltransf_1"/>
    <property type="match status" value="2"/>
</dbReference>
<keyword evidence="2" id="KW-0808">Transferase</keyword>
<dbReference type="EMBL" id="LNYL01000051">
    <property type="protein sequence ID" value="KTD24110.1"/>
    <property type="molecule type" value="Genomic_DNA"/>
</dbReference>
<comment type="caution">
    <text evidence="2">The sequence shown here is derived from an EMBL/GenBank/DDBJ whole genome shotgun (WGS) entry which is preliminary data.</text>
</comment>
<organism evidence="2 3">
    <name type="scientific">Legionella maceachernii</name>
    <dbReference type="NCBI Taxonomy" id="466"/>
    <lineage>
        <taxon>Bacteria</taxon>
        <taxon>Pseudomonadati</taxon>
        <taxon>Pseudomonadota</taxon>
        <taxon>Gammaproteobacteria</taxon>
        <taxon>Legionellales</taxon>
        <taxon>Legionellaceae</taxon>
        <taxon>Legionella</taxon>
    </lineage>
</organism>
<keyword evidence="3" id="KW-1185">Reference proteome</keyword>
<dbReference type="STRING" id="466.Lmac_2983"/>
<dbReference type="PROSITE" id="PS51186">
    <property type="entry name" value="GNAT"/>
    <property type="match status" value="2"/>
</dbReference>
<dbReference type="RefSeq" id="WP_058453653.1">
    <property type="nucleotide sequence ID" value="NZ_CAAAIB010000001.1"/>
</dbReference>
<dbReference type="PATRIC" id="fig|466.6.peg.3196"/>
<dbReference type="SUPFAM" id="SSF55729">
    <property type="entry name" value="Acyl-CoA N-acyltransferases (Nat)"/>
    <property type="match status" value="2"/>
</dbReference>
<feature type="domain" description="N-acetyltransferase" evidence="1">
    <location>
        <begin position="161"/>
        <end position="320"/>
    </location>
</feature>
<dbReference type="CDD" id="cd04301">
    <property type="entry name" value="NAT_SF"/>
    <property type="match status" value="2"/>
</dbReference>
<dbReference type="AlphaFoldDB" id="A0A0W0VVQ5"/>
<accession>A0A0W0VVQ5</accession>
<dbReference type="InterPro" id="IPR050276">
    <property type="entry name" value="MshD_Acetyltransferase"/>
</dbReference>
<dbReference type="OrthoDB" id="9803772at2"/>
<protein>
    <submittedName>
        <fullName evidence="2">GNAT family acetyltransferase</fullName>
    </submittedName>
</protein>
<name>A0A0W0VVQ5_9GAMM</name>
<evidence type="ECO:0000259" key="1">
    <source>
        <dbReference type="PROSITE" id="PS51186"/>
    </source>
</evidence>
<dbReference type="InterPro" id="IPR000182">
    <property type="entry name" value="GNAT_dom"/>
</dbReference>
<dbReference type="Gene3D" id="3.40.630.30">
    <property type="match status" value="2"/>
</dbReference>
<dbReference type="Proteomes" id="UP000054908">
    <property type="component" value="Unassembled WGS sequence"/>
</dbReference>
<feature type="domain" description="N-acetyltransferase" evidence="1">
    <location>
        <begin position="2"/>
        <end position="153"/>
    </location>
</feature>